<feature type="transmembrane region" description="Helical" evidence="1">
    <location>
        <begin position="32"/>
        <end position="50"/>
    </location>
</feature>
<name>A0AAW4PM57_9EURY</name>
<keyword evidence="3" id="KW-1185">Reference proteome</keyword>
<evidence type="ECO:0000256" key="1">
    <source>
        <dbReference type="SAM" id="Phobius"/>
    </source>
</evidence>
<dbReference type="EMBL" id="RKLR01000002">
    <property type="protein sequence ID" value="MBX0322658.1"/>
    <property type="molecule type" value="Genomic_DNA"/>
</dbReference>
<evidence type="ECO:0000313" key="3">
    <source>
        <dbReference type="Proteomes" id="UP001430377"/>
    </source>
</evidence>
<dbReference type="AlphaFoldDB" id="A0AAW4PM57"/>
<proteinExistence type="predicted"/>
<keyword evidence="1" id="KW-1133">Transmembrane helix</keyword>
<keyword evidence="1" id="KW-0812">Transmembrane</keyword>
<gene>
    <name evidence="2" type="ORF">EGH21_06405</name>
</gene>
<accession>A0AAW4PM57</accession>
<protein>
    <submittedName>
        <fullName evidence="2">Uncharacterized protein</fullName>
    </submittedName>
</protein>
<keyword evidence="1" id="KW-0472">Membrane</keyword>
<comment type="caution">
    <text evidence="2">The sequence shown here is derived from an EMBL/GenBank/DDBJ whole genome shotgun (WGS) entry which is preliminary data.</text>
</comment>
<dbReference type="RefSeq" id="WP_220617646.1">
    <property type="nucleotide sequence ID" value="NZ_RKLR01000002.1"/>
</dbReference>
<organism evidence="2 3">
    <name type="scientific">Haloarcula rubra</name>
    <dbReference type="NCBI Taxonomy" id="2487747"/>
    <lineage>
        <taxon>Archaea</taxon>
        <taxon>Methanobacteriati</taxon>
        <taxon>Methanobacteriota</taxon>
        <taxon>Stenosarchaea group</taxon>
        <taxon>Halobacteria</taxon>
        <taxon>Halobacteriales</taxon>
        <taxon>Haloarculaceae</taxon>
        <taxon>Haloarcula</taxon>
    </lineage>
</organism>
<evidence type="ECO:0000313" key="2">
    <source>
        <dbReference type="EMBL" id="MBX0322658.1"/>
    </source>
</evidence>
<dbReference type="Proteomes" id="UP001430377">
    <property type="component" value="Unassembled WGS sequence"/>
</dbReference>
<sequence>MNRSWPYPLVAGMVALLVSVSGDLVATGEVSWTLDVAIAFALALAVDRQFRTAGRAG</sequence>
<reference evidence="2 3" key="1">
    <citation type="submission" date="2021-06" db="EMBL/GenBank/DDBJ databases">
        <title>Halomicroarcula sp. a new haloarchaeum isolated from saline soil.</title>
        <authorList>
            <person name="Duran-Viseras A."/>
            <person name="Sanchez-Porro C."/>
            <person name="Ventosa A."/>
        </authorList>
    </citation>
    <scope>NUCLEOTIDE SEQUENCE [LARGE SCALE GENOMIC DNA]</scope>
    <source>
        <strain evidence="2 3">F13</strain>
    </source>
</reference>